<dbReference type="EMBL" id="LGCM01000065">
    <property type="protein sequence ID" value="KPL75748.1"/>
    <property type="molecule type" value="Genomic_DNA"/>
</dbReference>
<dbReference type="Gene3D" id="3.90.1150.200">
    <property type="match status" value="1"/>
</dbReference>
<proteinExistence type="predicted"/>
<evidence type="ECO:0000259" key="1">
    <source>
        <dbReference type="Pfam" id="PF08818"/>
    </source>
</evidence>
<dbReference type="PATRIC" id="fig|229921.5.peg.278"/>
<sequence>MENASVRFDNIDDYIASFPEAVQRVLQELRATIRAAAPQAEERMAYGMPTFTLHGNLIHFAAHKAHIGVYPTPSGIEAFQEALAGYKNAKGSVQFPLDQPLPLELIRRIVEFRVQENLQKAALKAKPKKKSPPAP</sequence>
<name>A0A0P6X0K3_9CHLR</name>
<protein>
    <recommendedName>
        <fullName evidence="1">YdhG-like domain-containing protein</fullName>
    </recommendedName>
</protein>
<comment type="caution">
    <text evidence="2">The sequence shown here is derived from an EMBL/GenBank/DDBJ whole genome shotgun (WGS) entry which is preliminary data.</text>
</comment>
<dbReference type="OrthoDB" id="115213at2"/>
<dbReference type="Proteomes" id="UP000050501">
    <property type="component" value="Unassembled WGS sequence"/>
</dbReference>
<dbReference type="SUPFAM" id="SSF159888">
    <property type="entry name" value="YdhG-like"/>
    <property type="match status" value="1"/>
</dbReference>
<accession>A0A0P6X0K3</accession>
<dbReference type="RefSeq" id="WP_062417200.1">
    <property type="nucleotide sequence ID" value="NZ_DF967974.1"/>
</dbReference>
<evidence type="ECO:0000313" key="3">
    <source>
        <dbReference type="Proteomes" id="UP000050501"/>
    </source>
</evidence>
<keyword evidence="3" id="KW-1185">Reference proteome</keyword>
<dbReference type="STRING" id="229921.ADN01_18190"/>
<organism evidence="2 3">
    <name type="scientific">Levilinea saccharolytica</name>
    <dbReference type="NCBI Taxonomy" id="229921"/>
    <lineage>
        <taxon>Bacteria</taxon>
        <taxon>Bacillati</taxon>
        <taxon>Chloroflexota</taxon>
        <taxon>Anaerolineae</taxon>
        <taxon>Anaerolineales</taxon>
        <taxon>Anaerolineaceae</taxon>
        <taxon>Levilinea</taxon>
    </lineage>
</organism>
<dbReference type="AlphaFoldDB" id="A0A0P6X0K3"/>
<evidence type="ECO:0000313" key="2">
    <source>
        <dbReference type="EMBL" id="KPL75748.1"/>
    </source>
</evidence>
<dbReference type="InterPro" id="IPR014922">
    <property type="entry name" value="YdhG-like"/>
</dbReference>
<feature type="domain" description="YdhG-like" evidence="1">
    <location>
        <begin position="23"/>
        <end position="114"/>
    </location>
</feature>
<reference evidence="2 3" key="1">
    <citation type="submission" date="2015-07" db="EMBL/GenBank/DDBJ databases">
        <title>Genome sequence of Levilinea saccharolytica DSM 16555.</title>
        <authorList>
            <person name="Hemp J."/>
            <person name="Ward L.M."/>
            <person name="Pace L.A."/>
            <person name="Fischer W.W."/>
        </authorList>
    </citation>
    <scope>NUCLEOTIDE SEQUENCE [LARGE SCALE GENOMIC DNA]</scope>
    <source>
        <strain evidence="2 3">KIBI-1</strain>
    </source>
</reference>
<dbReference type="Pfam" id="PF08818">
    <property type="entry name" value="DUF1801"/>
    <property type="match status" value="1"/>
</dbReference>
<gene>
    <name evidence="2" type="ORF">ADN01_18190</name>
</gene>